<dbReference type="EC" id="2.8.1.7" evidence="3 8"/>
<dbReference type="InterPro" id="IPR020578">
    <property type="entry name" value="Aminotrans_V_PyrdxlP_BS"/>
</dbReference>
<evidence type="ECO:0000256" key="1">
    <source>
        <dbReference type="ARBA" id="ARBA00001933"/>
    </source>
</evidence>
<dbReference type="PANTHER" id="PTHR43586">
    <property type="entry name" value="CYSTEINE DESULFURASE"/>
    <property type="match status" value="1"/>
</dbReference>
<keyword evidence="5 8" id="KW-0663">Pyridoxal phosphate</keyword>
<protein>
    <recommendedName>
        <fullName evidence="3 8">Cysteine desulfurase</fullName>
        <ecNumber evidence="3 8">2.8.1.7</ecNumber>
    </recommendedName>
</protein>
<comment type="cofactor">
    <cofactor evidence="1 7">
        <name>pyridoxal 5'-phosphate</name>
        <dbReference type="ChEBI" id="CHEBI:597326"/>
    </cofactor>
</comment>
<evidence type="ECO:0000313" key="10">
    <source>
        <dbReference type="EMBL" id="EFR30668.1"/>
    </source>
</evidence>
<organism evidence="10 11">
    <name type="scientific">Eremococcus coleocola ACS-139-V-Col8</name>
    <dbReference type="NCBI Taxonomy" id="908337"/>
    <lineage>
        <taxon>Bacteria</taxon>
        <taxon>Bacillati</taxon>
        <taxon>Bacillota</taxon>
        <taxon>Bacilli</taxon>
        <taxon>Lactobacillales</taxon>
        <taxon>Aerococcaceae</taxon>
        <taxon>Eremococcus</taxon>
    </lineage>
</organism>
<dbReference type="OrthoDB" id="9804366at2"/>
<dbReference type="InterPro" id="IPR015424">
    <property type="entry name" value="PyrdxlP-dep_Trfase"/>
</dbReference>
<dbReference type="InterPro" id="IPR000192">
    <property type="entry name" value="Aminotrans_V_dom"/>
</dbReference>
<dbReference type="RefSeq" id="WP_006418828.1">
    <property type="nucleotide sequence ID" value="NZ_AENN01000017.1"/>
</dbReference>
<accession>E4KQT9</accession>
<dbReference type="AlphaFoldDB" id="E4KQT9"/>
<dbReference type="InterPro" id="IPR010970">
    <property type="entry name" value="Cys_dSase_SufS"/>
</dbReference>
<feature type="domain" description="Aminotransferase class V" evidence="9">
    <location>
        <begin position="34"/>
        <end position="401"/>
    </location>
</feature>
<evidence type="ECO:0000256" key="6">
    <source>
        <dbReference type="ARBA" id="ARBA00050776"/>
    </source>
</evidence>
<keyword evidence="4 8" id="KW-0808">Transferase</keyword>
<comment type="similarity">
    <text evidence="2 8">Belongs to the class-V pyridoxal-phosphate-dependent aminotransferase family. Csd subfamily.</text>
</comment>
<dbReference type="GO" id="GO:0006534">
    <property type="term" value="P:cysteine metabolic process"/>
    <property type="evidence" value="ECO:0007669"/>
    <property type="project" value="UniProtKB-UniRule"/>
</dbReference>
<name>E4KQT9_9LACT</name>
<dbReference type="NCBIfam" id="TIGR01979">
    <property type="entry name" value="sufS"/>
    <property type="match status" value="1"/>
</dbReference>
<dbReference type="Gene3D" id="3.90.1150.10">
    <property type="entry name" value="Aspartate Aminotransferase, domain 1"/>
    <property type="match status" value="1"/>
</dbReference>
<evidence type="ECO:0000256" key="8">
    <source>
        <dbReference type="RuleBase" id="RU004506"/>
    </source>
</evidence>
<evidence type="ECO:0000256" key="3">
    <source>
        <dbReference type="ARBA" id="ARBA00012239"/>
    </source>
</evidence>
<proteinExistence type="inferred from homology"/>
<comment type="caution">
    <text evidence="10">The sequence shown here is derived from an EMBL/GenBank/DDBJ whole genome shotgun (WGS) entry which is preliminary data.</text>
</comment>
<dbReference type="Pfam" id="PF00266">
    <property type="entry name" value="Aminotran_5"/>
    <property type="match status" value="1"/>
</dbReference>
<dbReference type="PANTHER" id="PTHR43586:SF8">
    <property type="entry name" value="CYSTEINE DESULFURASE 1, CHLOROPLASTIC"/>
    <property type="match status" value="1"/>
</dbReference>
<dbReference type="CDD" id="cd06453">
    <property type="entry name" value="SufS_like"/>
    <property type="match status" value="1"/>
</dbReference>
<dbReference type="EMBL" id="AENN01000017">
    <property type="protein sequence ID" value="EFR30668.1"/>
    <property type="molecule type" value="Genomic_DNA"/>
</dbReference>
<evidence type="ECO:0000313" key="11">
    <source>
        <dbReference type="Proteomes" id="UP000005990"/>
    </source>
</evidence>
<gene>
    <name evidence="10" type="primary">sufS</name>
    <name evidence="10" type="ORF">HMPREF9257_0649</name>
</gene>
<comment type="function">
    <text evidence="8">Catalyzes the removal of elemental sulfur and selenium atoms from L-cysteine, L-cystine, L-selenocysteine, and L-selenocystine to produce L-alanine.</text>
</comment>
<keyword evidence="11" id="KW-1185">Reference proteome</keyword>
<evidence type="ECO:0000256" key="7">
    <source>
        <dbReference type="RuleBase" id="RU004504"/>
    </source>
</evidence>
<dbReference type="eggNOG" id="COG0520">
    <property type="taxonomic scope" value="Bacteria"/>
</dbReference>
<dbReference type="Proteomes" id="UP000005990">
    <property type="component" value="Unassembled WGS sequence"/>
</dbReference>
<dbReference type="PROSITE" id="PS00595">
    <property type="entry name" value="AA_TRANSFER_CLASS_5"/>
    <property type="match status" value="1"/>
</dbReference>
<dbReference type="Gene3D" id="3.40.640.10">
    <property type="entry name" value="Type I PLP-dependent aspartate aminotransferase-like (Major domain)"/>
    <property type="match status" value="1"/>
</dbReference>
<evidence type="ECO:0000259" key="9">
    <source>
        <dbReference type="Pfam" id="PF00266"/>
    </source>
</evidence>
<evidence type="ECO:0000256" key="4">
    <source>
        <dbReference type="ARBA" id="ARBA00022679"/>
    </source>
</evidence>
<dbReference type="STRING" id="908337.HMPREF9257_0649"/>
<dbReference type="InterPro" id="IPR015422">
    <property type="entry name" value="PyrdxlP-dep_Trfase_small"/>
</dbReference>
<evidence type="ECO:0000256" key="2">
    <source>
        <dbReference type="ARBA" id="ARBA00010447"/>
    </source>
</evidence>
<dbReference type="GO" id="GO:0031071">
    <property type="term" value="F:cysteine desulfurase activity"/>
    <property type="evidence" value="ECO:0007669"/>
    <property type="project" value="UniProtKB-UniRule"/>
</dbReference>
<evidence type="ECO:0000256" key="5">
    <source>
        <dbReference type="ARBA" id="ARBA00022898"/>
    </source>
</evidence>
<dbReference type="InterPro" id="IPR015421">
    <property type="entry name" value="PyrdxlP-dep_Trfase_major"/>
</dbReference>
<sequence>MQAHNKPKKIAWPQDQIRQAFPYLNLPIQDQALIYLDTAATSQKPQKVIDKLSHVYATQSANVHRGIYQLADQATQAYEACRQTVADFCGAESAKEILFNGGTTIGLNFLAQSLVKPRMKAGDRILTTRLEHHSNLVPWQVLCQETGSQLHYLKLKPNYQVDLADLQVQLETGAKALVIHHVSNVLGVIQDLKALAELAHQYDCLLIVDGAQAAGHLPLAISDWDVDAYVWSSHKMYGPSGLGLCYLKSDLQDQCRPFFYGGEMIHQVNDYEASYKEGPWKFEGGTPPLAQVLALPESIAFIQDLELSAIQKHELDLAAYARQGLGELGGFDIYSPPGTGILAFNIQDVHPHDAATAYDLEGVALRAGHHCAQVLMRQLQIPACLRVSLGVYNTQAEIDAFLATSQKVKEFFTHGA</sequence>
<dbReference type="SUPFAM" id="SSF53383">
    <property type="entry name" value="PLP-dependent transferases"/>
    <property type="match status" value="1"/>
</dbReference>
<reference evidence="10 11" key="1">
    <citation type="submission" date="2010-10" db="EMBL/GenBank/DDBJ databases">
        <authorList>
            <person name="Durkin A.S."/>
            <person name="Madupu R."/>
            <person name="Torralba M."/>
            <person name="Gillis M."/>
            <person name="Methe B."/>
            <person name="Sutton G."/>
            <person name="Nelson K.E."/>
        </authorList>
    </citation>
    <scope>NUCLEOTIDE SEQUENCE [LARGE SCALE GENOMIC DNA]</scope>
    <source>
        <strain evidence="10 11">ACS-139-V-Col8</strain>
    </source>
</reference>
<comment type="catalytic activity">
    <reaction evidence="6 8">
        <text>(sulfur carrier)-H + L-cysteine = (sulfur carrier)-SH + L-alanine</text>
        <dbReference type="Rhea" id="RHEA:43892"/>
        <dbReference type="Rhea" id="RHEA-COMP:14737"/>
        <dbReference type="Rhea" id="RHEA-COMP:14739"/>
        <dbReference type="ChEBI" id="CHEBI:29917"/>
        <dbReference type="ChEBI" id="CHEBI:35235"/>
        <dbReference type="ChEBI" id="CHEBI:57972"/>
        <dbReference type="ChEBI" id="CHEBI:64428"/>
        <dbReference type="EC" id="2.8.1.7"/>
    </reaction>
</comment>
<dbReference type="GO" id="GO:0030170">
    <property type="term" value="F:pyridoxal phosphate binding"/>
    <property type="evidence" value="ECO:0007669"/>
    <property type="project" value="UniProtKB-UniRule"/>
</dbReference>